<proteinExistence type="predicted"/>
<dbReference type="CDD" id="cd00266">
    <property type="entry name" value="MADS_SRF_like"/>
    <property type="match status" value="1"/>
</dbReference>
<dbReference type="Pfam" id="PF00319">
    <property type="entry name" value="SRF-TF"/>
    <property type="match status" value="1"/>
</dbReference>
<dbReference type="PANTHER" id="PTHR48019">
    <property type="entry name" value="SERUM RESPONSE FACTOR HOMOLOG"/>
    <property type="match status" value="1"/>
</dbReference>
<dbReference type="Proteomes" id="UP001479436">
    <property type="component" value="Unassembled WGS sequence"/>
</dbReference>
<organism evidence="7 8">
    <name type="scientific">Basidiobolus ranarum</name>
    <dbReference type="NCBI Taxonomy" id="34480"/>
    <lineage>
        <taxon>Eukaryota</taxon>
        <taxon>Fungi</taxon>
        <taxon>Fungi incertae sedis</taxon>
        <taxon>Zoopagomycota</taxon>
        <taxon>Entomophthoromycotina</taxon>
        <taxon>Basidiobolomycetes</taxon>
        <taxon>Basidiobolales</taxon>
        <taxon>Basidiobolaceae</taxon>
        <taxon>Basidiobolus</taxon>
    </lineage>
</organism>
<dbReference type="SUPFAM" id="SSF55455">
    <property type="entry name" value="SRF-like"/>
    <property type="match status" value="1"/>
</dbReference>
<protein>
    <recommendedName>
        <fullName evidence="6">MADS-box domain-containing protein</fullName>
    </recommendedName>
</protein>
<dbReference type="InterPro" id="IPR036879">
    <property type="entry name" value="TF_MADSbox_sf"/>
</dbReference>
<evidence type="ECO:0000259" key="6">
    <source>
        <dbReference type="PROSITE" id="PS50066"/>
    </source>
</evidence>
<gene>
    <name evidence="7" type="ORF">K7432_010415</name>
</gene>
<evidence type="ECO:0000313" key="8">
    <source>
        <dbReference type="Proteomes" id="UP001479436"/>
    </source>
</evidence>
<keyword evidence="2" id="KW-0805">Transcription regulation</keyword>
<name>A0ABR2WNT9_9FUNG</name>
<dbReference type="EMBL" id="JASJQH010000716">
    <property type="protein sequence ID" value="KAK9763169.1"/>
    <property type="molecule type" value="Genomic_DNA"/>
</dbReference>
<dbReference type="Gene3D" id="3.40.1810.10">
    <property type="entry name" value="Transcription factor, MADS-box"/>
    <property type="match status" value="1"/>
</dbReference>
<comment type="subcellular location">
    <subcellularLocation>
        <location evidence="1">Nucleus</location>
    </subcellularLocation>
</comment>
<evidence type="ECO:0000256" key="1">
    <source>
        <dbReference type="ARBA" id="ARBA00004123"/>
    </source>
</evidence>
<evidence type="ECO:0000313" key="7">
    <source>
        <dbReference type="EMBL" id="KAK9763169.1"/>
    </source>
</evidence>
<evidence type="ECO:0000256" key="5">
    <source>
        <dbReference type="ARBA" id="ARBA00023242"/>
    </source>
</evidence>
<sequence length="252" mass="28929">MGRKKIKIKTIENERQKNVTFSRRRCGLIKKAHELAVLCECKVVLMMFDAKDACHMYSSVDDPEGLIEKYYRKEFKTVDTRRRKSVPSTSSFTNVPAIINEYKISTNGEGSENIQVKHSKNEHNPGAMLLSLNHCDEMTYHEEYSESNCSNYELSDYLLNNGGASEQSEEFDQGVDYSTMMSFQASQPPPINPRLSRHYSYPTLNSQMYYGYPQLGNNSSMPELEQPSTVMSMPISMPISNGWTKRQNSFQY</sequence>
<evidence type="ECO:0000256" key="4">
    <source>
        <dbReference type="ARBA" id="ARBA00023163"/>
    </source>
</evidence>
<keyword evidence="5" id="KW-0539">Nucleus</keyword>
<evidence type="ECO:0000256" key="3">
    <source>
        <dbReference type="ARBA" id="ARBA00023125"/>
    </source>
</evidence>
<dbReference type="PRINTS" id="PR00404">
    <property type="entry name" value="MADSDOMAIN"/>
</dbReference>
<reference evidence="7 8" key="1">
    <citation type="submission" date="2023-04" db="EMBL/GenBank/DDBJ databases">
        <title>Genome of Basidiobolus ranarum AG-B5.</title>
        <authorList>
            <person name="Stajich J.E."/>
            <person name="Carter-House D."/>
            <person name="Gryganskyi A."/>
        </authorList>
    </citation>
    <scope>NUCLEOTIDE SEQUENCE [LARGE SCALE GENOMIC DNA]</scope>
    <source>
        <strain evidence="7 8">AG-B5</strain>
    </source>
</reference>
<dbReference type="InterPro" id="IPR002100">
    <property type="entry name" value="TF_MADSbox"/>
</dbReference>
<keyword evidence="8" id="KW-1185">Reference proteome</keyword>
<dbReference type="PROSITE" id="PS50066">
    <property type="entry name" value="MADS_BOX_2"/>
    <property type="match status" value="1"/>
</dbReference>
<comment type="caution">
    <text evidence="7">The sequence shown here is derived from an EMBL/GenBank/DDBJ whole genome shotgun (WGS) entry which is preliminary data.</text>
</comment>
<feature type="domain" description="MADS-box" evidence="6">
    <location>
        <begin position="1"/>
        <end position="61"/>
    </location>
</feature>
<keyword evidence="3" id="KW-0238">DNA-binding</keyword>
<dbReference type="SMART" id="SM00432">
    <property type="entry name" value="MADS"/>
    <property type="match status" value="1"/>
</dbReference>
<dbReference type="PROSITE" id="PS00350">
    <property type="entry name" value="MADS_BOX_1"/>
    <property type="match status" value="1"/>
</dbReference>
<accession>A0ABR2WNT9</accession>
<dbReference type="InterPro" id="IPR033897">
    <property type="entry name" value="SRF-like_MADS-box"/>
</dbReference>
<dbReference type="InterPro" id="IPR050142">
    <property type="entry name" value="MADS-box/MEF2_TF"/>
</dbReference>
<evidence type="ECO:0000256" key="2">
    <source>
        <dbReference type="ARBA" id="ARBA00023015"/>
    </source>
</evidence>
<keyword evidence="4" id="KW-0804">Transcription</keyword>